<keyword evidence="2" id="KW-1185">Reference proteome</keyword>
<dbReference type="EMBL" id="NIDE01000005">
    <property type="protein sequence ID" value="OWK41842.1"/>
    <property type="molecule type" value="Genomic_DNA"/>
</dbReference>
<dbReference type="AlphaFoldDB" id="A0A225DKD8"/>
<name>A0A225DKD8_9BACT</name>
<comment type="caution">
    <text evidence="1">The sequence shown here is derived from an EMBL/GenBank/DDBJ whole genome shotgun (WGS) entry which is preliminary data.</text>
</comment>
<protein>
    <recommendedName>
        <fullName evidence="3">SMI1/KNR4 family protein</fullName>
    </recommendedName>
</protein>
<sequence>MKMTEDEWLSCPDAVRSLPFVQPLANERQLRLLAAAFCRDMWPLLVDERSRAAVEALEALADGEIDFEKFVTYSEPARLASYQLTVQTRPVKWVQDEARVSASVAVACSAWPHFFGVGTVILHASRTMKKWSRSFHLSRHNQVQACRKRQHQLLADLFGNPFHPVEVDSAWLTSTVVSLADGLYRDRAFDRLPILADALQDAGCDNESVLTHCRSDGPHFRGCWVVDLVTGRR</sequence>
<reference evidence="2" key="1">
    <citation type="submission" date="2017-06" db="EMBL/GenBank/DDBJ databases">
        <title>Genome analysis of Fimbriiglobus ruber SP5, the first member of the order Planctomycetales with confirmed chitinolytic capability.</title>
        <authorList>
            <person name="Ravin N.V."/>
            <person name="Rakitin A.L."/>
            <person name="Ivanova A.A."/>
            <person name="Beletsky A.V."/>
            <person name="Kulichevskaya I.S."/>
            <person name="Mardanov A.V."/>
            <person name="Dedysh S.N."/>
        </authorList>
    </citation>
    <scope>NUCLEOTIDE SEQUENCE [LARGE SCALE GENOMIC DNA]</scope>
    <source>
        <strain evidence="2">SP5</strain>
    </source>
</reference>
<evidence type="ECO:0008006" key="3">
    <source>
        <dbReference type="Google" id="ProtNLM"/>
    </source>
</evidence>
<proteinExistence type="predicted"/>
<gene>
    <name evidence="1" type="ORF">FRUB_03920</name>
</gene>
<accession>A0A225DKD8</accession>
<evidence type="ECO:0000313" key="1">
    <source>
        <dbReference type="EMBL" id="OWK41842.1"/>
    </source>
</evidence>
<evidence type="ECO:0000313" key="2">
    <source>
        <dbReference type="Proteomes" id="UP000214646"/>
    </source>
</evidence>
<organism evidence="1 2">
    <name type="scientific">Fimbriiglobus ruber</name>
    <dbReference type="NCBI Taxonomy" id="1908690"/>
    <lineage>
        <taxon>Bacteria</taxon>
        <taxon>Pseudomonadati</taxon>
        <taxon>Planctomycetota</taxon>
        <taxon>Planctomycetia</taxon>
        <taxon>Gemmatales</taxon>
        <taxon>Gemmataceae</taxon>
        <taxon>Fimbriiglobus</taxon>
    </lineage>
</organism>
<dbReference type="Proteomes" id="UP000214646">
    <property type="component" value="Unassembled WGS sequence"/>
</dbReference>